<dbReference type="PANTHER" id="PTHR43142:SF1">
    <property type="entry name" value="CARBOXYLIC ESTER HYDROLASE"/>
    <property type="match status" value="1"/>
</dbReference>
<evidence type="ECO:0000313" key="8">
    <source>
        <dbReference type="Proteomes" id="UP001286313"/>
    </source>
</evidence>
<dbReference type="InterPro" id="IPR002018">
    <property type="entry name" value="CarbesteraseB"/>
</dbReference>
<dbReference type="InterPro" id="IPR029058">
    <property type="entry name" value="AB_hydrolase_fold"/>
</dbReference>
<dbReference type="AlphaFoldDB" id="A0AAE1EX03"/>
<keyword evidence="2" id="KW-0719">Serine esterase</keyword>
<dbReference type="Pfam" id="PF00135">
    <property type="entry name" value="COesterase"/>
    <property type="match status" value="1"/>
</dbReference>
<evidence type="ECO:0000256" key="2">
    <source>
        <dbReference type="ARBA" id="ARBA00022487"/>
    </source>
</evidence>
<dbReference type="Proteomes" id="UP001286313">
    <property type="component" value="Unassembled WGS sequence"/>
</dbReference>
<evidence type="ECO:0000256" key="5">
    <source>
        <dbReference type="SAM" id="SignalP"/>
    </source>
</evidence>
<feature type="domain" description="Carboxylesterase type B" evidence="6">
    <location>
        <begin position="25"/>
        <end position="518"/>
    </location>
</feature>
<gene>
    <name evidence="7" type="ORF">Pcinc_031259</name>
</gene>
<dbReference type="Gene3D" id="3.40.50.1820">
    <property type="entry name" value="alpha/beta hydrolase"/>
    <property type="match status" value="1"/>
</dbReference>
<evidence type="ECO:0000256" key="1">
    <source>
        <dbReference type="ARBA" id="ARBA00005964"/>
    </source>
</evidence>
<keyword evidence="5" id="KW-0732">Signal</keyword>
<evidence type="ECO:0000256" key="4">
    <source>
        <dbReference type="ARBA" id="ARBA00023180"/>
    </source>
</evidence>
<organism evidence="7 8">
    <name type="scientific">Petrolisthes cinctipes</name>
    <name type="common">Flat porcelain crab</name>
    <dbReference type="NCBI Taxonomy" id="88211"/>
    <lineage>
        <taxon>Eukaryota</taxon>
        <taxon>Metazoa</taxon>
        <taxon>Ecdysozoa</taxon>
        <taxon>Arthropoda</taxon>
        <taxon>Crustacea</taxon>
        <taxon>Multicrustacea</taxon>
        <taxon>Malacostraca</taxon>
        <taxon>Eumalacostraca</taxon>
        <taxon>Eucarida</taxon>
        <taxon>Decapoda</taxon>
        <taxon>Pleocyemata</taxon>
        <taxon>Anomura</taxon>
        <taxon>Galatheoidea</taxon>
        <taxon>Porcellanidae</taxon>
        <taxon>Petrolisthes</taxon>
    </lineage>
</organism>
<keyword evidence="3" id="KW-0378">Hydrolase</keyword>
<reference evidence="7" key="1">
    <citation type="submission" date="2023-10" db="EMBL/GenBank/DDBJ databases">
        <title>Genome assemblies of two species of porcelain crab, Petrolisthes cinctipes and Petrolisthes manimaculis (Anomura: Porcellanidae).</title>
        <authorList>
            <person name="Angst P."/>
        </authorList>
    </citation>
    <scope>NUCLEOTIDE SEQUENCE</scope>
    <source>
        <strain evidence="7">PB745_01</strain>
        <tissue evidence="7">Gill</tissue>
    </source>
</reference>
<dbReference type="SUPFAM" id="SSF53474">
    <property type="entry name" value="alpha/beta-Hydrolases"/>
    <property type="match status" value="1"/>
</dbReference>
<feature type="chain" id="PRO_5042126231" description="Carboxylesterase type B domain-containing protein" evidence="5">
    <location>
        <begin position="23"/>
        <end position="571"/>
    </location>
</feature>
<name>A0AAE1EX03_PETCI</name>
<keyword evidence="4" id="KW-0325">Glycoprotein</keyword>
<dbReference type="EMBL" id="JAWQEG010004127">
    <property type="protein sequence ID" value="KAK3862921.1"/>
    <property type="molecule type" value="Genomic_DNA"/>
</dbReference>
<evidence type="ECO:0000256" key="3">
    <source>
        <dbReference type="ARBA" id="ARBA00022801"/>
    </source>
</evidence>
<proteinExistence type="inferred from homology"/>
<comment type="similarity">
    <text evidence="1">Belongs to the type-B carboxylesterase/lipase family.</text>
</comment>
<evidence type="ECO:0000313" key="7">
    <source>
        <dbReference type="EMBL" id="KAK3862921.1"/>
    </source>
</evidence>
<dbReference type="GO" id="GO:0052689">
    <property type="term" value="F:carboxylic ester hydrolase activity"/>
    <property type="evidence" value="ECO:0007669"/>
    <property type="project" value="UniProtKB-KW"/>
</dbReference>
<sequence>MQRSNLGLLLLTLVVVAEGVVAVEKEVQVSGGVVRGGLRRSDGGKEYMAYQAIPYALPPVNASRFMPPRPGVTWEGVLDGSVAGEPCAQGALGIKSGVEDCLHIYVYTNKVKDRDTPLPVLVWLHGGSFVLGGAAALDHRYIMDKDLVLVVPQYRLGLLGYLQTIQGISPGNMGQLDQVMALQWVQENIHVFGGDPKQVTLAGDCAGGASAIYHMMSPLSQGLFHRVLSLSGSPLNPWAHYTNNHRFLLILANYIRCPAYDPSVLIKCLREIDQDELLEAVQLVLEARDLLVGNHRLSPSVQEPANSHVSTLYLDQHPLHVITQGDVAKVPVLMSLTKDVGGYLVDMVLYEFIQSMMEDKPDFLDTLIPMLLKECFVPNPNDHVQEFVDYYFSGVDMKDLTAMLPGLVKMLGDLHYRAGIFTAASLLSQHVPTRFLRFEYEGGPKLFDIRHPNASTAPPLPPAVGHGDEMNLILPDQEFDTFTEEQKHVRKQLLDIVENYVHGRPPRQDWPLFTSETSAPQALVLGAEGSFRSEQFATHEEMEMLTKIHTYQHHKIIQQMEREKEMEHDEL</sequence>
<keyword evidence="8" id="KW-1185">Reference proteome</keyword>
<protein>
    <recommendedName>
        <fullName evidence="6">Carboxylesterase type B domain-containing protein</fullName>
    </recommendedName>
</protein>
<evidence type="ECO:0000259" key="6">
    <source>
        <dbReference type="Pfam" id="PF00135"/>
    </source>
</evidence>
<comment type="caution">
    <text evidence="7">The sequence shown here is derived from an EMBL/GenBank/DDBJ whole genome shotgun (WGS) entry which is preliminary data.</text>
</comment>
<feature type="signal peptide" evidence="5">
    <location>
        <begin position="1"/>
        <end position="22"/>
    </location>
</feature>
<dbReference type="PANTHER" id="PTHR43142">
    <property type="entry name" value="CARBOXYLIC ESTER HYDROLASE"/>
    <property type="match status" value="1"/>
</dbReference>
<accession>A0AAE1EX03</accession>